<evidence type="ECO:0000313" key="4">
    <source>
        <dbReference type="Proteomes" id="UP000054735"/>
    </source>
</evidence>
<sequence>MTAFRRTALSAFVIGLCNSPLVVAGSMGPIKDCSGYHLFAGIDALYLEPRNDDLDYVTVYSSGYTKTHNVNLDYDWGFRLYGGVKLLNNNDITIAWQRLHTNDLDNIGSDGNQPVEPRWLTFFPWEYIRGKSSFDYDEVSGVFAHTKDFANGWLVRYGAGAEYAEIDSRLSVKGRTTDFVERGYSNVSDFHGFGPRVEADIFYNLYQDISVFASANSALLIGERTFALHALDLDGTSRDFADRSVVVPKFGLRVGLDYKKSFDLTGSTSLIDLQLGWQAETYIDPIERPSTGLIGGEGSVGVVLPRTSNFSNQGLFFGVKLTSDCL</sequence>
<feature type="signal peptide" evidence="1">
    <location>
        <begin position="1"/>
        <end position="24"/>
    </location>
</feature>
<dbReference type="Proteomes" id="UP000054735">
    <property type="component" value="Unassembled WGS sequence"/>
</dbReference>
<dbReference type="Pfam" id="PF05150">
    <property type="entry name" value="Legionella_OMP"/>
    <property type="match status" value="1"/>
</dbReference>
<dbReference type="RefSeq" id="WP_058524397.1">
    <property type="nucleotide sequence ID" value="NZ_CAAAHV010000007.1"/>
</dbReference>
<reference evidence="3 5" key="2">
    <citation type="submission" date="2018-06" db="EMBL/GenBank/DDBJ databases">
        <authorList>
            <consortium name="Pathogen Informatics"/>
            <person name="Doyle S."/>
        </authorList>
    </citation>
    <scope>NUCLEOTIDE SEQUENCE [LARGE SCALE GENOMIC DNA]</scope>
    <source>
        <strain evidence="3 5">NCTC12437</strain>
    </source>
</reference>
<dbReference type="EMBL" id="UGNW01000001">
    <property type="protein sequence ID" value="STX33199.1"/>
    <property type="molecule type" value="Genomic_DNA"/>
</dbReference>
<keyword evidence="1" id="KW-0732">Signal</keyword>
<organism evidence="3 5">
    <name type="scientific">Legionella birminghamensis</name>
    <dbReference type="NCBI Taxonomy" id="28083"/>
    <lineage>
        <taxon>Bacteria</taxon>
        <taxon>Pseudomonadati</taxon>
        <taxon>Pseudomonadota</taxon>
        <taxon>Gammaproteobacteria</taxon>
        <taxon>Legionellales</taxon>
        <taxon>Legionellaceae</taxon>
        <taxon>Legionella</taxon>
    </lineage>
</organism>
<evidence type="ECO:0000256" key="1">
    <source>
        <dbReference type="SAM" id="SignalP"/>
    </source>
</evidence>
<keyword evidence="4" id="KW-1185">Reference proteome</keyword>
<dbReference type="EMBL" id="LNXT01000044">
    <property type="protein sequence ID" value="KTC68859.1"/>
    <property type="molecule type" value="Genomic_DNA"/>
</dbReference>
<dbReference type="AlphaFoldDB" id="A0A378IDC0"/>
<proteinExistence type="predicted"/>
<dbReference type="OrthoDB" id="5653536at2"/>
<dbReference type="STRING" id="28083.Lbir_2392"/>
<gene>
    <name evidence="2" type="ORF">Lbir_2392</name>
    <name evidence="3" type="ORF">NCTC12437_03020</name>
</gene>
<dbReference type="InterPro" id="IPR007825">
    <property type="entry name" value="Major_OMP_Legionella"/>
</dbReference>
<name>A0A378IDC0_9GAMM</name>
<feature type="chain" id="PRO_5017052736" evidence="1">
    <location>
        <begin position="25"/>
        <end position="326"/>
    </location>
</feature>
<evidence type="ECO:0000313" key="2">
    <source>
        <dbReference type="EMBL" id="KTC68859.1"/>
    </source>
</evidence>
<protein>
    <submittedName>
        <fullName evidence="3">Major outer membrane protein</fullName>
    </submittedName>
</protein>
<evidence type="ECO:0000313" key="5">
    <source>
        <dbReference type="Proteomes" id="UP000255066"/>
    </source>
</evidence>
<accession>A0A378IDC0</accession>
<evidence type="ECO:0000313" key="3">
    <source>
        <dbReference type="EMBL" id="STX33199.1"/>
    </source>
</evidence>
<reference evidence="2 4" key="1">
    <citation type="submission" date="2015-11" db="EMBL/GenBank/DDBJ databases">
        <title>Genomic analysis of 38 Legionella species identifies large and diverse effector repertoires.</title>
        <authorList>
            <person name="Burstein D."/>
            <person name="Amaro F."/>
            <person name="Zusman T."/>
            <person name="Lifshitz Z."/>
            <person name="Cohen O."/>
            <person name="Gilbert J.A."/>
            <person name="Pupko T."/>
            <person name="Shuman H.A."/>
            <person name="Segal G."/>
        </authorList>
    </citation>
    <scope>NUCLEOTIDE SEQUENCE [LARGE SCALE GENOMIC DNA]</scope>
    <source>
        <strain evidence="2 4">CDC#1407-AL-14</strain>
    </source>
</reference>
<dbReference type="Proteomes" id="UP000255066">
    <property type="component" value="Unassembled WGS sequence"/>
</dbReference>